<dbReference type="RefSeq" id="WP_049849500.1">
    <property type="nucleotide sequence ID" value="NZ_JNGH01000102.1"/>
</dbReference>
<organism evidence="1 2">
    <name type="scientific">Trabulsiella odontotermitis</name>
    <dbReference type="NCBI Taxonomy" id="379893"/>
    <lineage>
        <taxon>Bacteria</taxon>
        <taxon>Pseudomonadati</taxon>
        <taxon>Pseudomonadota</taxon>
        <taxon>Gammaproteobacteria</taxon>
        <taxon>Enterobacterales</taxon>
        <taxon>Enterobacteriaceae</taxon>
        <taxon>Trabulsiella</taxon>
    </lineage>
</organism>
<dbReference type="PATRIC" id="fig|379893.3.peg.1497"/>
<dbReference type="Proteomes" id="UP000037393">
    <property type="component" value="Unassembled WGS sequence"/>
</dbReference>
<dbReference type="Pfam" id="PF08786">
    <property type="entry name" value="DcrB"/>
    <property type="match status" value="1"/>
</dbReference>
<reference evidence="1 2" key="1">
    <citation type="journal article" date="2015" name="Appl. Environ. Microbiol.">
        <title>The Enterobacterium Trabulsiella odontotermitis Presents Novel Adaptations Related to Its Association with Fungus-Growing Termites.</title>
        <authorList>
            <person name="Sapountzis P."/>
            <person name="Gruntjes T."/>
            <person name="Otani S."/>
            <person name="Estevez J."/>
            <person name="da Costa R.R."/>
            <person name="Plunkett G.3rd."/>
            <person name="Perna N.T."/>
            <person name="Poulsen M."/>
        </authorList>
    </citation>
    <scope>NUCLEOTIDE SEQUENCE [LARGE SCALE GENOMIC DNA]</scope>
    <source>
        <strain evidence="1 2">12</strain>
    </source>
</reference>
<accession>A0A0L0GM10</accession>
<comment type="caution">
    <text evidence="1">The sequence shown here is derived from an EMBL/GenBank/DDBJ whole genome shotgun (WGS) entry which is preliminary data.</text>
</comment>
<evidence type="ECO:0000313" key="1">
    <source>
        <dbReference type="EMBL" id="KNC90012.1"/>
    </source>
</evidence>
<dbReference type="SUPFAM" id="SSF55724">
    <property type="entry name" value="Mog1p/PsbP-like"/>
    <property type="match status" value="1"/>
</dbReference>
<evidence type="ECO:0000313" key="2">
    <source>
        <dbReference type="Proteomes" id="UP000037393"/>
    </source>
</evidence>
<name>A0A0L0GM10_9ENTR</name>
<dbReference type="InterPro" id="IPR014894">
    <property type="entry name" value="DcrB/EagT6"/>
</dbReference>
<sequence length="150" mass="16916">MQPDARNACYINEGSVTLPAGYCDRTVNVFTTGGSESPFALNIARDTPEDGESLPDYVRRQVGLLEKNLRKYRVSRHSVAEVGELKIPAEIIEATYMADRRQVWQRQLAIYHGDRVLIFTATATAAFTAQQNADWEQWVNSFRPGARDHV</sequence>
<gene>
    <name evidence="1" type="ORF">GM31_06155</name>
</gene>
<dbReference type="OrthoDB" id="9012334at2"/>
<keyword evidence="2" id="KW-1185">Reference proteome</keyword>
<dbReference type="Gene3D" id="3.40.1000.10">
    <property type="entry name" value="Mog1/PsbP, alpha/beta/alpha sandwich"/>
    <property type="match status" value="1"/>
</dbReference>
<dbReference type="InterPro" id="IPR016123">
    <property type="entry name" value="Mog1/PsbP_a/b/a-sand"/>
</dbReference>
<protein>
    <submittedName>
        <fullName evidence="1">Uncharacterized protein</fullName>
    </submittedName>
</protein>
<dbReference type="AlphaFoldDB" id="A0A0L0GM10"/>
<proteinExistence type="predicted"/>
<dbReference type="EMBL" id="JNGI01000157">
    <property type="protein sequence ID" value="KNC90012.1"/>
    <property type="molecule type" value="Genomic_DNA"/>
</dbReference>